<gene>
    <name evidence="2" type="ORF">METZ01_LOCUS234832</name>
</gene>
<dbReference type="AlphaFoldDB" id="A0A382H3V9"/>
<organism evidence="2">
    <name type="scientific">marine metagenome</name>
    <dbReference type="NCBI Taxonomy" id="408172"/>
    <lineage>
        <taxon>unclassified sequences</taxon>
        <taxon>metagenomes</taxon>
        <taxon>ecological metagenomes</taxon>
    </lineage>
</organism>
<reference evidence="2" key="1">
    <citation type="submission" date="2018-05" db="EMBL/GenBank/DDBJ databases">
        <authorList>
            <person name="Lanie J.A."/>
            <person name="Ng W.-L."/>
            <person name="Kazmierczak K.M."/>
            <person name="Andrzejewski T.M."/>
            <person name="Davidsen T.M."/>
            <person name="Wayne K.J."/>
            <person name="Tettelin H."/>
            <person name="Glass J.I."/>
            <person name="Rusch D."/>
            <person name="Podicherti R."/>
            <person name="Tsui H.-C.T."/>
            <person name="Winkler M.E."/>
        </authorList>
    </citation>
    <scope>NUCLEOTIDE SEQUENCE</scope>
</reference>
<accession>A0A382H3V9</accession>
<sequence length="196" mass="20792">MKPIKLLSTAVLMTAIVLAGCENAGNSEDITSGVAEGTKTPEQKAGKRAGDGTSPGKPTAPISISYDILNKPIVGSPVQVRVHVRSRQGPVNVRYSINDQSALMFKEGQVESLEIADPTKREPREVSVIPLREGRSYVNVSVEVDTPRGLMIRSMSVPIKVGSAPMQPNDNGERKEGPGGETVISMPAQESGTNSN</sequence>
<evidence type="ECO:0000256" key="1">
    <source>
        <dbReference type="SAM" id="MobiDB-lite"/>
    </source>
</evidence>
<evidence type="ECO:0008006" key="3">
    <source>
        <dbReference type="Google" id="ProtNLM"/>
    </source>
</evidence>
<name>A0A382H3V9_9ZZZZ</name>
<feature type="region of interest" description="Disordered" evidence="1">
    <location>
        <begin position="27"/>
        <end position="61"/>
    </location>
</feature>
<dbReference type="PROSITE" id="PS51257">
    <property type="entry name" value="PROKAR_LIPOPROTEIN"/>
    <property type="match status" value="1"/>
</dbReference>
<feature type="region of interest" description="Disordered" evidence="1">
    <location>
        <begin position="161"/>
        <end position="196"/>
    </location>
</feature>
<proteinExistence type="predicted"/>
<feature type="compositionally biased region" description="Basic and acidic residues" evidence="1">
    <location>
        <begin position="39"/>
        <end position="50"/>
    </location>
</feature>
<protein>
    <recommendedName>
        <fullName evidence="3">Lipoprotein</fullName>
    </recommendedName>
</protein>
<evidence type="ECO:0000313" key="2">
    <source>
        <dbReference type="EMBL" id="SVB81978.1"/>
    </source>
</evidence>
<dbReference type="EMBL" id="UINC01059030">
    <property type="protein sequence ID" value="SVB81978.1"/>
    <property type="molecule type" value="Genomic_DNA"/>
</dbReference>